<evidence type="ECO:0000256" key="3">
    <source>
        <dbReference type="SAM" id="MobiDB-lite"/>
    </source>
</evidence>
<dbReference type="EMBL" id="JACDUS010000002">
    <property type="protein sequence ID" value="MBA2880848.1"/>
    <property type="molecule type" value="Genomic_DNA"/>
</dbReference>
<evidence type="ECO:0000313" key="4">
    <source>
        <dbReference type="EMBL" id="MBA2880848.1"/>
    </source>
</evidence>
<proteinExistence type="predicted"/>
<gene>
    <name evidence="4" type="ORF">HNR65_001166</name>
</gene>
<dbReference type="InterPro" id="IPR011990">
    <property type="entry name" value="TPR-like_helical_dom_sf"/>
</dbReference>
<reference evidence="4 5" key="1">
    <citation type="submission" date="2020-07" db="EMBL/GenBank/DDBJ databases">
        <title>Genomic Encyclopedia of Type Strains, Phase IV (KMG-IV): sequencing the most valuable type-strain genomes for metagenomic binning, comparative biology and taxonomic classification.</title>
        <authorList>
            <person name="Goeker M."/>
        </authorList>
    </citation>
    <scope>NUCLEOTIDE SEQUENCE [LARGE SCALE GENOMIC DNA]</scope>
    <source>
        <strain evidence="4 5">DSM 17721</strain>
    </source>
</reference>
<organism evidence="4 5">
    <name type="scientific">Desulfosalsimonas propionicica</name>
    <dbReference type="NCBI Taxonomy" id="332175"/>
    <lineage>
        <taxon>Bacteria</taxon>
        <taxon>Pseudomonadati</taxon>
        <taxon>Thermodesulfobacteriota</taxon>
        <taxon>Desulfobacteria</taxon>
        <taxon>Desulfobacterales</taxon>
        <taxon>Desulfosalsimonadaceae</taxon>
        <taxon>Desulfosalsimonas</taxon>
    </lineage>
</organism>
<evidence type="ECO:0000256" key="2">
    <source>
        <dbReference type="ARBA" id="ARBA00022803"/>
    </source>
</evidence>
<dbReference type="Gene3D" id="1.25.40.10">
    <property type="entry name" value="Tetratricopeptide repeat domain"/>
    <property type="match status" value="1"/>
</dbReference>
<dbReference type="AlphaFoldDB" id="A0A7W0HK66"/>
<dbReference type="InterPro" id="IPR051012">
    <property type="entry name" value="CellSynth/LPSAsmb/PSIAsmb"/>
</dbReference>
<dbReference type="PANTHER" id="PTHR45586">
    <property type="entry name" value="TPR REPEAT-CONTAINING PROTEIN PA4667"/>
    <property type="match status" value="1"/>
</dbReference>
<accession>A0A7W0HK66</accession>
<dbReference type="PANTHER" id="PTHR45586:SF1">
    <property type="entry name" value="LIPOPOLYSACCHARIDE ASSEMBLY PROTEIN B"/>
    <property type="match status" value="1"/>
</dbReference>
<dbReference type="SMART" id="SM00028">
    <property type="entry name" value="TPR"/>
    <property type="match status" value="6"/>
</dbReference>
<evidence type="ECO:0000256" key="1">
    <source>
        <dbReference type="ARBA" id="ARBA00022737"/>
    </source>
</evidence>
<dbReference type="RefSeq" id="WP_181550501.1">
    <property type="nucleotide sequence ID" value="NZ_JACDUS010000002.1"/>
</dbReference>
<keyword evidence="1" id="KW-0677">Repeat</keyword>
<dbReference type="Pfam" id="PF14559">
    <property type="entry name" value="TPR_19"/>
    <property type="match status" value="1"/>
</dbReference>
<dbReference type="Proteomes" id="UP000525298">
    <property type="component" value="Unassembled WGS sequence"/>
</dbReference>
<evidence type="ECO:0000313" key="5">
    <source>
        <dbReference type="Proteomes" id="UP000525298"/>
    </source>
</evidence>
<sequence>MGLFRIFSGKSPEGHEEKGDECLQNAAYGQARIEFEKALNKIKTRHPEKTHLLDRIAQKHQAASEALAQNHVENARALAEAGDTREAAEFYELAMGLTENAGIRKQIQQDLSGLVRGGKEMRRYAEPQHSDSAAESELSDGTGQFDTDEAEMFAVLCHALPEEMAEEYRSYGDAFVRGYTALNQGEFSTAVTELSEAMAQNPEKPLIVLELATACLHAEDHNRARQLLETCLEQNPAEIQAYQLLCELFWENGQYSEAWKLLAAAPEEIQEIRDMQMLMGETFFQAGDLEKAMGMFQACADAHGEDEIVSRALAKTLEASGHVTEARDTYARIMNQCVSCQQRIDPFIKRRFAELSFQSGETSTKLLDLFFSLVQEDPENRGGYYQRIGRLYEKQGESDQAARYLELAGRMRQQA</sequence>
<name>A0A7W0HK66_9BACT</name>
<feature type="region of interest" description="Disordered" evidence="3">
    <location>
        <begin position="123"/>
        <end position="144"/>
    </location>
</feature>
<dbReference type="Pfam" id="PF13181">
    <property type="entry name" value="TPR_8"/>
    <property type="match status" value="1"/>
</dbReference>
<protein>
    <submittedName>
        <fullName evidence="4">Tetratricopeptide (TPR) repeat protein</fullName>
    </submittedName>
</protein>
<keyword evidence="2" id="KW-0802">TPR repeat</keyword>
<dbReference type="InterPro" id="IPR019734">
    <property type="entry name" value="TPR_rpt"/>
</dbReference>
<dbReference type="SUPFAM" id="SSF48452">
    <property type="entry name" value="TPR-like"/>
    <property type="match status" value="1"/>
</dbReference>
<keyword evidence="5" id="KW-1185">Reference proteome</keyword>
<comment type="caution">
    <text evidence="4">The sequence shown here is derived from an EMBL/GenBank/DDBJ whole genome shotgun (WGS) entry which is preliminary data.</text>
</comment>